<dbReference type="PROSITE" id="PS01124">
    <property type="entry name" value="HTH_ARAC_FAMILY_2"/>
    <property type="match status" value="1"/>
</dbReference>
<evidence type="ECO:0000256" key="2">
    <source>
        <dbReference type="ARBA" id="ARBA00023125"/>
    </source>
</evidence>
<dbReference type="GO" id="GO:0003700">
    <property type="term" value="F:DNA-binding transcription factor activity"/>
    <property type="evidence" value="ECO:0007669"/>
    <property type="project" value="InterPro"/>
</dbReference>
<evidence type="ECO:0000313" key="5">
    <source>
        <dbReference type="EMBL" id="AHF75909.1"/>
    </source>
</evidence>
<protein>
    <submittedName>
        <fullName evidence="5">AraC family transcriptional regulator</fullName>
    </submittedName>
</protein>
<organism evidence="5 6">
    <name type="scientific">Sodalis praecaptivus</name>
    <dbReference type="NCBI Taxonomy" id="1239307"/>
    <lineage>
        <taxon>Bacteria</taxon>
        <taxon>Pseudomonadati</taxon>
        <taxon>Pseudomonadota</taxon>
        <taxon>Gammaproteobacteria</taxon>
        <taxon>Enterobacterales</taxon>
        <taxon>Bruguierivoracaceae</taxon>
        <taxon>Sodalis</taxon>
    </lineage>
</organism>
<proteinExistence type="predicted"/>
<dbReference type="Pfam" id="PF02311">
    <property type="entry name" value="AraC_binding"/>
    <property type="match status" value="1"/>
</dbReference>
<dbReference type="InterPro" id="IPR050204">
    <property type="entry name" value="AraC_XylS_family_regulators"/>
</dbReference>
<dbReference type="GO" id="GO:0043565">
    <property type="term" value="F:sequence-specific DNA binding"/>
    <property type="evidence" value="ECO:0007669"/>
    <property type="project" value="InterPro"/>
</dbReference>
<dbReference type="SUPFAM" id="SSF46689">
    <property type="entry name" value="Homeodomain-like"/>
    <property type="match status" value="2"/>
</dbReference>
<keyword evidence="3" id="KW-0804">Transcription</keyword>
<evidence type="ECO:0000313" key="6">
    <source>
        <dbReference type="Proteomes" id="UP000019028"/>
    </source>
</evidence>
<dbReference type="Pfam" id="PF12833">
    <property type="entry name" value="HTH_18"/>
    <property type="match status" value="1"/>
</dbReference>
<accession>W0HQ20</accession>
<feature type="domain" description="HTH araC/xylS-type" evidence="4">
    <location>
        <begin position="177"/>
        <end position="274"/>
    </location>
</feature>
<keyword evidence="2" id="KW-0238">DNA-binding</keyword>
<sequence length="282" mass="32113">MPMLNANWVDIARDDDSQTETLRAHFTGHAFDAHWHDSYLIGVTEAGVQQFHSGRMKHQSTPGKVFMLAPGEIHDGDAVDGAGFTYRMLYLPVPLMRQTLPALFAEAPDRFELVFPQTLVNDPLLAGATWEAFNALHHQAPRMVRDHALQHLLVRLTHGYPWRKKSAPANVSRLALNRARDYLQAHYHEEIGLDALAHVAGMDRFRLNREFRAAFGLPPHAWLVQLRLVQARRLLMQGVSPALAAAQVGFADQSHLGRWFRRAYHMTPARYRYWCTNVPDSE</sequence>
<dbReference type="InterPro" id="IPR018060">
    <property type="entry name" value="HTH_AraC"/>
</dbReference>
<evidence type="ECO:0000256" key="1">
    <source>
        <dbReference type="ARBA" id="ARBA00023015"/>
    </source>
</evidence>
<dbReference type="HOGENOM" id="CLU_000445_88_16_6"/>
<evidence type="ECO:0000259" key="4">
    <source>
        <dbReference type="PROSITE" id="PS01124"/>
    </source>
</evidence>
<keyword evidence="1" id="KW-0805">Transcription regulation</keyword>
<dbReference type="AlphaFoldDB" id="W0HQ20"/>
<name>W0HQ20_9GAMM</name>
<dbReference type="PANTHER" id="PTHR46796">
    <property type="entry name" value="HTH-TYPE TRANSCRIPTIONAL ACTIVATOR RHAS-RELATED"/>
    <property type="match status" value="1"/>
</dbReference>
<dbReference type="InterPro" id="IPR003313">
    <property type="entry name" value="AraC-bd"/>
</dbReference>
<keyword evidence="6" id="KW-1185">Reference proteome</keyword>
<dbReference type="Proteomes" id="UP000019028">
    <property type="component" value="Chromosome"/>
</dbReference>
<reference evidence="5 6" key="1">
    <citation type="journal article" date="2014" name="Genome Biol. Evol.">
        <title>Genome degeneration and adaptation in a nascent stage of symbiosis.</title>
        <authorList>
            <person name="Oakeson K.F."/>
            <person name="Gil R."/>
            <person name="Clayton A.L."/>
            <person name="Dunn D.M."/>
            <person name="von Niederhausern A.C."/>
            <person name="Hamil C."/>
            <person name="Aoyagi A."/>
            <person name="Duval B."/>
            <person name="Baca A."/>
            <person name="Silva F.J."/>
            <person name="Vallier A."/>
            <person name="Jackson D.G."/>
            <person name="Latorre A."/>
            <person name="Weiss R.B."/>
            <person name="Heddi A."/>
            <person name="Moya A."/>
            <person name="Dale C."/>
        </authorList>
    </citation>
    <scope>NUCLEOTIDE SEQUENCE [LARGE SCALE GENOMIC DNA]</scope>
    <source>
        <strain evidence="5 6">HS1</strain>
    </source>
</reference>
<dbReference type="SMART" id="SM00342">
    <property type="entry name" value="HTH_ARAC"/>
    <property type="match status" value="1"/>
</dbReference>
<evidence type="ECO:0000256" key="3">
    <source>
        <dbReference type="ARBA" id="ARBA00023163"/>
    </source>
</evidence>
<dbReference type="PATRIC" id="fig|1239307.3.peg.887"/>
<dbReference type="SUPFAM" id="SSF51215">
    <property type="entry name" value="Regulatory protein AraC"/>
    <property type="match status" value="1"/>
</dbReference>
<dbReference type="Gene3D" id="1.10.10.60">
    <property type="entry name" value="Homeodomain-like"/>
    <property type="match status" value="1"/>
</dbReference>
<dbReference type="KEGG" id="sod:Sant_0826"/>
<gene>
    <name evidence="5" type="ORF">Sant_0826</name>
</gene>
<dbReference type="InterPro" id="IPR037923">
    <property type="entry name" value="HTH-like"/>
</dbReference>
<dbReference type="InterPro" id="IPR009057">
    <property type="entry name" value="Homeodomain-like_sf"/>
</dbReference>
<dbReference type="PANTHER" id="PTHR46796:SF2">
    <property type="entry name" value="TRANSCRIPTIONAL REGULATORY PROTEIN"/>
    <property type="match status" value="1"/>
</dbReference>
<dbReference type="EMBL" id="CP006569">
    <property type="protein sequence ID" value="AHF75909.1"/>
    <property type="molecule type" value="Genomic_DNA"/>
</dbReference>